<organism evidence="1 2">
    <name type="scientific">Parablautia intestinalis</name>
    <dbReference type="NCBI Taxonomy" id="2320100"/>
    <lineage>
        <taxon>Bacteria</taxon>
        <taxon>Bacillati</taxon>
        <taxon>Bacillota</taxon>
        <taxon>Clostridia</taxon>
        <taxon>Lachnospirales</taxon>
        <taxon>Lachnospiraceae</taxon>
        <taxon>Parablautia</taxon>
    </lineage>
</organism>
<protein>
    <recommendedName>
        <fullName evidence="3">DUF1444 family protein</fullName>
    </recommendedName>
</protein>
<evidence type="ECO:0000313" key="2">
    <source>
        <dbReference type="Proteomes" id="UP000280696"/>
    </source>
</evidence>
<gene>
    <name evidence="1" type="ORF">D7V94_15055</name>
</gene>
<keyword evidence="2" id="KW-1185">Reference proteome</keyword>
<proteinExistence type="predicted"/>
<evidence type="ECO:0008006" key="3">
    <source>
        <dbReference type="Google" id="ProtNLM"/>
    </source>
</evidence>
<dbReference type="AlphaFoldDB" id="A0A3A9AFM5"/>
<dbReference type="OrthoDB" id="1655031at2"/>
<dbReference type="RefSeq" id="WP_120471157.1">
    <property type="nucleotide sequence ID" value="NZ_CATAJS010000024.1"/>
</dbReference>
<dbReference type="EMBL" id="RAYQ01000016">
    <property type="protein sequence ID" value="RKI90179.1"/>
    <property type="molecule type" value="Genomic_DNA"/>
</dbReference>
<comment type="caution">
    <text evidence="1">The sequence shown here is derived from an EMBL/GenBank/DDBJ whole genome shotgun (WGS) entry which is preliminary data.</text>
</comment>
<accession>A0A3A9AFM5</accession>
<sequence>MNNTSVNFTSFTRIILKNLQEMLGENYSVFSQNVTKNNGIELTGVIAKRKGCNASPTIYINEFYHDGMAEPEIKQVVDMLYDDFQAAEFEDDVDLSEFIEFETAKKKIAFKLVHGEQNRELLKLIPHRLFYNLAMVFYYTVQETPFYGKAAILVYNTHMQRWGTNEEELYQIAMENTPALFPGVIDSMQDVMRGILEEGLKEEILPAEQGKEKSAISGENQTDDLAGQILEDVKEMKMPMYVLTNQQKLYGAACMLYPGVLKAFSEENGQDFYVLPSSVHEVILIPAEPGTNEALLREIVTEINRTQVAKDEVLADSIYYYSRNRDQIIWLS</sequence>
<dbReference type="Proteomes" id="UP000280696">
    <property type="component" value="Unassembled WGS sequence"/>
</dbReference>
<name>A0A3A9AFM5_9FIRM</name>
<dbReference type="InterPro" id="IPR043743">
    <property type="entry name" value="DUF5688"/>
</dbReference>
<evidence type="ECO:0000313" key="1">
    <source>
        <dbReference type="EMBL" id="RKI90179.1"/>
    </source>
</evidence>
<dbReference type="Pfam" id="PF18941">
    <property type="entry name" value="DUF5688"/>
    <property type="match status" value="1"/>
</dbReference>
<reference evidence="1 2" key="1">
    <citation type="submission" date="2018-09" db="EMBL/GenBank/DDBJ databases">
        <title>Murine metabolic-syndrome-specific gut microbial biobank.</title>
        <authorList>
            <person name="Liu C."/>
        </authorList>
    </citation>
    <scope>NUCLEOTIDE SEQUENCE [LARGE SCALE GENOMIC DNA]</scope>
    <source>
        <strain evidence="1 2">0.1xD8-82</strain>
    </source>
</reference>